<protein>
    <submittedName>
        <fullName evidence="2">Alpha/beta hydrolase</fullName>
    </submittedName>
</protein>
<dbReference type="Gene3D" id="3.40.50.1820">
    <property type="entry name" value="alpha/beta hydrolase"/>
    <property type="match status" value="1"/>
</dbReference>
<sequence length="242" mass="26049">MRDMVFLHGGGQGGWVWEETIAAVGRQSGGAVRCLALDAPGCGAKRGVDTAAYAFADTTRELIGDILASGLREVMLVGHSQAGMTIPHMAELAPGGLIGKLAYVTCSAPLPGLTTLDQMGRGPRGSSVEEVGYPFGAEAERYATMFCNDMEEGEAAAFLGKLGHDGWPASAYTYSEWRYDHLRAIPACYVVALRDMALPASWQERFADRLHARRLHRIDAGHQVMNTRPEALAELLLAEARS</sequence>
<dbReference type="InterPro" id="IPR000073">
    <property type="entry name" value="AB_hydrolase_1"/>
</dbReference>
<dbReference type="EMBL" id="JFYZ01000062">
    <property type="protein sequence ID" value="EZP71169.1"/>
    <property type="molecule type" value="Genomic_DNA"/>
</dbReference>
<dbReference type="RefSeq" id="WP_008830673.1">
    <property type="nucleotide sequence ID" value="NZ_JFYZ01000062.1"/>
</dbReference>
<dbReference type="STRING" id="158500.BES08_17705"/>
<dbReference type="InterPro" id="IPR052897">
    <property type="entry name" value="Sec-Metab_Biosynth_Hydrolase"/>
</dbReference>
<gene>
    <name evidence="2" type="ORF">BV97_05274</name>
</gene>
<evidence type="ECO:0000313" key="3">
    <source>
        <dbReference type="Proteomes" id="UP000024329"/>
    </source>
</evidence>
<dbReference type="PANTHER" id="PTHR37017:SF11">
    <property type="entry name" value="ESTERASE_LIPASE_THIOESTERASE DOMAIN-CONTAINING PROTEIN"/>
    <property type="match status" value="1"/>
</dbReference>
<name>A0A031JAK5_9SPHN</name>
<dbReference type="PATRIC" id="fig|158500.4.peg.5350"/>
<dbReference type="GO" id="GO:0016787">
    <property type="term" value="F:hydrolase activity"/>
    <property type="evidence" value="ECO:0007669"/>
    <property type="project" value="UniProtKB-KW"/>
</dbReference>
<dbReference type="AlphaFoldDB" id="A0A031JAK5"/>
<keyword evidence="2" id="KW-0378">Hydrolase</keyword>
<reference evidence="2 3" key="1">
    <citation type="submission" date="2014-03" db="EMBL/GenBank/DDBJ databases">
        <title>Whole genome sequence of Novosphingobium resinovorum KF1.</title>
        <authorList>
            <person name="Gan H.M."/>
            <person name="Gan H.Y."/>
            <person name="Chew T.H."/>
            <person name="Savka M.A."/>
        </authorList>
    </citation>
    <scope>NUCLEOTIDE SEQUENCE [LARGE SCALE GENOMIC DNA]</scope>
    <source>
        <strain evidence="2 3">KF1</strain>
    </source>
</reference>
<dbReference type="eggNOG" id="COG2267">
    <property type="taxonomic scope" value="Bacteria"/>
</dbReference>
<dbReference type="SUPFAM" id="SSF53474">
    <property type="entry name" value="alpha/beta-Hydrolases"/>
    <property type="match status" value="1"/>
</dbReference>
<dbReference type="Pfam" id="PF12697">
    <property type="entry name" value="Abhydrolase_6"/>
    <property type="match status" value="1"/>
</dbReference>
<accession>A0A031JAK5</accession>
<organism evidence="2 3">
    <name type="scientific">Novosphingobium resinovorum</name>
    <dbReference type="NCBI Taxonomy" id="158500"/>
    <lineage>
        <taxon>Bacteria</taxon>
        <taxon>Pseudomonadati</taxon>
        <taxon>Pseudomonadota</taxon>
        <taxon>Alphaproteobacteria</taxon>
        <taxon>Sphingomonadales</taxon>
        <taxon>Sphingomonadaceae</taxon>
        <taxon>Novosphingobium</taxon>
    </lineage>
</organism>
<comment type="caution">
    <text evidence="2">The sequence shown here is derived from an EMBL/GenBank/DDBJ whole genome shotgun (WGS) entry which is preliminary data.</text>
</comment>
<proteinExistence type="predicted"/>
<evidence type="ECO:0000313" key="2">
    <source>
        <dbReference type="EMBL" id="EZP71169.1"/>
    </source>
</evidence>
<dbReference type="PANTHER" id="PTHR37017">
    <property type="entry name" value="AB HYDROLASE-1 DOMAIN-CONTAINING PROTEIN-RELATED"/>
    <property type="match status" value="1"/>
</dbReference>
<dbReference type="InterPro" id="IPR029058">
    <property type="entry name" value="AB_hydrolase_fold"/>
</dbReference>
<evidence type="ECO:0000259" key="1">
    <source>
        <dbReference type="Pfam" id="PF12697"/>
    </source>
</evidence>
<dbReference type="Proteomes" id="UP000024329">
    <property type="component" value="Unassembled WGS sequence"/>
</dbReference>
<feature type="domain" description="AB hydrolase-1" evidence="1">
    <location>
        <begin position="4"/>
        <end position="234"/>
    </location>
</feature>